<evidence type="ECO:0000256" key="1">
    <source>
        <dbReference type="ARBA" id="ARBA00004377"/>
    </source>
</evidence>
<gene>
    <name evidence="11" type="ORF">MNBD_GAMMA23-423</name>
</gene>
<feature type="transmembrane region" description="Helical" evidence="10">
    <location>
        <begin position="15"/>
        <end position="36"/>
    </location>
</feature>
<dbReference type="GO" id="GO:0005886">
    <property type="term" value="C:plasma membrane"/>
    <property type="evidence" value="ECO:0007669"/>
    <property type="project" value="UniProtKB-SubCell"/>
</dbReference>
<evidence type="ECO:0000256" key="4">
    <source>
        <dbReference type="ARBA" id="ARBA00022519"/>
    </source>
</evidence>
<dbReference type="InterPro" id="IPR007078">
    <property type="entry name" value="Haem_export_protD_CcmD"/>
</dbReference>
<keyword evidence="8 10" id="KW-0472">Membrane</keyword>
<keyword evidence="3" id="KW-1003">Cell membrane</keyword>
<evidence type="ECO:0000256" key="6">
    <source>
        <dbReference type="ARBA" id="ARBA00022748"/>
    </source>
</evidence>
<dbReference type="InterPro" id="IPR052075">
    <property type="entry name" value="Heme_exporter_D"/>
</dbReference>
<accession>A0A3B0ZYD5</accession>
<evidence type="ECO:0000256" key="9">
    <source>
        <dbReference type="ARBA" id="ARBA00032938"/>
    </source>
</evidence>
<dbReference type="PANTHER" id="PTHR37531">
    <property type="entry name" value="HEME EXPORTER PROTEIN D"/>
    <property type="match status" value="1"/>
</dbReference>
<dbReference type="NCBIfam" id="TIGR03141">
    <property type="entry name" value="cytochro_ccmD"/>
    <property type="match status" value="1"/>
</dbReference>
<evidence type="ECO:0000256" key="7">
    <source>
        <dbReference type="ARBA" id="ARBA00022989"/>
    </source>
</evidence>
<comment type="subcellular location">
    <subcellularLocation>
        <location evidence="1">Cell inner membrane</location>
        <topology evidence="1">Single-pass membrane protein</topology>
    </subcellularLocation>
</comment>
<dbReference type="PANTHER" id="PTHR37531:SF1">
    <property type="entry name" value="HEME EXPORTER PROTEIN D"/>
    <property type="match status" value="1"/>
</dbReference>
<reference evidence="11" key="1">
    <citation type="submission" date="2018-06" db="EMBL/GenBank/DDBJ databases">
        <authorList>
            <person name="Zhirakovskaya E."/>
        </authorList>
    </citation>
    <scope>NUCLEOTIDE SEQUENCE</scope>
</reference>
<dbReference type="GO" id="GO:1903607">
    <property type="term" value="P:cytochrome c biosynthetic process"/>
    <property type="evidence" value="ECO:0007669"/>
    <property type="project" value="TreeGrafter"/>
</dbReference>
<dbReference type="GO" id="GO:0017004">
    <property type="term" value="P:cytochrome complex assembly"/>
    <property type="evidence" value="ECO:0007669"/>
    <property type="project" value="UniProtKB-KW"/>
</dbReference>
<evidence type="ECO:0000256" key="2">
    <source>
        <dbReference type="ARBA" id="ARBA00022448"/>
    </source>
</evidence>
<proteinExistence type="predicted"/>
<evidence type="ECO:0000256" key="10">
    <source>
        <dbReference type="SAM" id="Phobius"/>
    </source>
</evidence>
<dbReference type="EMBL" id="UOFT01000025">
    <property type="protein sequence ID" value="VAW92452.1"/>
    <property type="molecule type" value="Genomic_DNA"/>
</dbReference>
<keyword evidence="6" id="KW-0201">Cytochrome c-type biogenesis</keyword>
<keyword evidence="4" id="KW-0997">Cell inner membrane</keyword>
<keyword evidence="2" id="KW-0813">Transport</keyword>
<evidence type="ECO:0000313" key="11">
    <source>
        <dbReference type="EMBL" id="VAW92452.1"/>
    </source>
</evidence>
<dbReference type="GO" id="GO:0015886">
    <property type="term" value="P:heme transport"/>
    <property type="evidence" value="ECO:0007669"/>
    <property type="project" value="InterPro"/>
</dbReference>
<dbReference type="AlphaFoldDB" id="A0A3B0ZYD5"/>
<evidence type="ECO:0000256" key="8">
    <source>
        <dbReference type="ARBA" id="ARBA00023136"/>
    </source>
</evidence>
<sequence>MDAFNDFIHMGGYAAYVWSSYGIALLAFGLSVVLPLKEKRQIEKRIRRIIQNEQSSGSE</sequence>
<protein>
    <recommendedName>
        <fullName evidence="9">Cytochrome c-type biogenesis protein CcmD</fullName>
    </recommendedName>
</protein>
<organism evidence="11">
    <name type="scientific">hydrothermal vent metagenome</name>
    <dbReference type="NCBI Taxonomy" id="652676"/>
    <lineage>
        <taxon>unclassified sequences</taxon>
        <taxon>metagenomes</taxon>
        <taxon>ecological metagenomes</taxon>
    </lineage>
</organism>
<name>A0A3B0ZYD5_9ZZZZ</name>
<dbReference type="Pfam" id="PF04995">
    <property type="entry name" value="CcmD"/>
    <property type="match status" value="1"/>
</dbReference>
<evidence type="ECO:0000256" key="5">
    <source>
        <dbReference type="ARBA" id="ARBA00022692"/>
    </source>
</evidence>
<keyword evidence="7 10" id="KW-1133">Transmembrane helix</keyword>
<keyword evidence="5 10" id="KW-0812">Transmembrane</keyword>
<evidence type="ECO:0000256" key="3">
    <source>
        <dbReference type="ARBA" id="ARBA00022475"/>
    </source>
</evidence>